<evidence type="ECO:0000313" key="2">
    <source>
        <dbReference type="Proteomes" id="UP000236311"/>
    </source>
</evidence>
<dbReference type="Proteomes" id="UP000236311">
    <property type="component" value="Unassembled WGS sequence"/>
</dbReference>
<dbReference type="RefSeq" id="WP_103241163.1">
    <property type="nucleotide sequence ID" value="NZ_CANRXC010000018.1"/>
</dbReference>
<reference evidence="1 2" key="1">
    <citation type="submission" date="2018-01" db="EMBL/GenBank/DDBJ databases">
        <authorList>
            <person name="Gaut B.S."/>
            <person name="Morton B.R."/>
            <person name="Clegg M.T."/>
            <person name="Duvall M.R."/>
        </authorList>
    </citation>
    <scope>NUCLEOTIDE SEQUENCE [LARGE SCALE GENOMIC DNA]</scope>
    <source>
        <strain evidence="1">GP69</strain>
    </source>
</reference>
<dbReference type="EMBL" id="OFSM01000022">
    <property type="protein sequence ID" value="SOY31162.1"/>
    <property type="molecule type" value="Genomic_DNA"/>
</dbReference>
<protein>
    <submittedName>
        <fullName evidence="1">Uncharacterized protein</fullName>
    </submittedName>
</protein>
<accession>A0A2K4ZL85</accession>
<dbReference type="OrthoDB" id="9773359at2"/>
<gene>
    <name evidence="1" type="ORF">AMURIS_03897</name>
</gene>
<dbReference type="AlphaFoldDB" id="A0A2K4ZL85"/>
<organism evidence="1 2">
    <name type="scientific">Acetatifactor muris</name>
    <dbReference type="NCBI Taxonomy" id="879566"/>
    <lineage>
        <taxon>Bacteria</taxon>
        <taxon>Bacillati</taxon>
        <taxon>Bacillota</taxon>
        <taxon>Clostridia</taxon>
        <taxon>Lachnospirales</taxon>
        <taxon>Lachnospiraceae</taxon>
        <taxon>Acetatifactor</taxon>
    </lineage>
</organism>
<sequence>MQINDAIPSYTLSKTTTDIFAQGSPKKISDVWKEQGIEYDSLKINISEEGLNAYKHMFQHDVQEQDSKNVIVRLIPGEGMEWGNEDWPDMEDFLGWGRRWKMMDDKIPNNYHNPFVSVRDKAAALLKGYAERYDEIVKGYENGTRVKYVVDKSTEELYRTATMEEDLEYLWEEFESRVSSLEKLHQYDCRDREAHATSSMVGFPYGASLKDALKYGILYRSMKDEENIVNVKQKLINAASLFISQYREFGLSRLNLQVL</sequence>
<evidence type="ECO:0000313" key="1">
    <source>
        <dbReference type="EMBL" id="SOY31162.1"/>
    </source>
</evidence>
<proteinExistence type="predicted"/>
<keyword evidence="2" id="KW-1185">Reference proteome</keyword>
<name>A0A2K4ZL85_9FIRM</name>